<evidence type="ECO:0008006" key="5">
    <source>
        <dbReference type="Google" id="ProtNLM"/>
    </source>
</evidence>
<feature type="transmembrane region" description="Helical" evidence="2">
    <location>
        <begin position="246"/>
        <end position="266"/>
    </location>
</feature>
<accession>A0AAV0YIQ5</accession>
<dbReference type="AlphaFoldDB" id="A0AAV0YIQ5"/>
<keyword evidence="2" id="KW-0472">Membrane</keyword>
<evidence type="ECO:0000313" key="3">
    <source>
        <dbReference type="EMBL" id="CAI8584418.1"/>
    </source>
</evidence>
<dbReference type="PANTHER" id="PTHR21262:SF31">
    <property type="entry name" value="GTP PYROPHOSPHOKINASE"/>
    <property type="match status" value="1"/>
</dbReference>
<evidence type="ECO:0000256" key="2">
    <source>
        <dbReference type="SAM" id="Phobius"/>
    </source>
</evidence>
<sequence length="270" mass="29772">MKESLIGTIMQDGVDVVGYPIFDDAKVHKAIAFARKAHGRILAALVPSSGKRAVETIVAGISHDIVDDTCQSLHDIETEFGDDVAELVASVSKLSYINQLLRRHRRVNVNQGVHGLEEASNLRVMLLGMIDDPRAVLIKLADRLHNMRTIYALPLHKAQAVAEETLIFWCSLASRLGLWALKAELEDLCFAVLQSHLMYCWIGEKEPTFSSIANNLETCTAPKVVQDAGLALASLVICEEALERDLVMSASYVLVLIIPNAVFYVARFMC</sequence>
<dbReference type="CDD" id="cd00077">
    <property type="entry name" value="HDc"/>
    <property type="match status" value="1"/>
</dbReference>
<keyword evidence="2" id="KW-1133">Transmembrane helix</keyword>
<organism evidence="3 4">
    <name type="scientific">Vicia faba</name>
    <name type="common">Broad bean</name>
    <name type="synonym">Faba vulgaris</name>
    <dbReference type="NCBI Taxonomy" id="3906"/>
    <lineage>
        <taxon>Eukaryota</taxon>
        <taxon>Viridiplantae</taxon>
        <taxon>Streptophyta</taxon>
        <taxon>Embryophyta</taxon>
        <taxon>Tracheophyta</taxon>
        <taxon>Spermatophyta</taxon>
        <taxon>Magnoliopsida</taxon>
        <taxon>eudicotyledons</taxon>
        <taxon>Gunneridae</taxon>
        <taxon>Pentapetalae</taxon>
        <taxon>rosids</taxon>
        <taxon>fabids</taxon>
        <taxon>Fabales</taxon>
        <taxon>Fabaceae</taxon>
        <taxon>Papilionoideae</taxon>
        <taxon>50 kb inversion clade</taxon>
        <taxon>NPAAA clade</taxon>
        <taxon>Hologalegina</taxon>
        <taxon>IRL clade</taxon>
        <taxon>Fabeae</taxon>
        <taxon>Vicia</taxon>
    </lineage>
</organism>
<keyword evidence="4" id="KW-1185">Reference proteome</keyword>
<reference evidence="3 4" key="1">
    <citation type="submission" date="2023-01" db="EMBL/GenBank/DDBJ databases">
        <authorList>
            <person name="Kreplak J."/>
        </authorList>
    </citation>
    <scope>NUCLEOTIDE SEQUENCE [LARGE SCALE GENOMIC DNA]</scope>
</reference>
<dbReference type="Proteomes" id="UP001157006">
    <property type="component" value="Unassembled WGS sequence"/>
</dbReference>
<evidence type="ECO:0000313" key="4">
    <source>
        <dbReference type="Proteomes" id="UP001157006"/>
    </source>
</evidence>
<gene>
    <name evidence="3" type="ORF">VFH_U073680</name>
</gene>
<comment type="similarity">
    <text evidence="1">Belongs to the RelA/SpoT family.</text>
</comment>
<protein>
    <recommendedName>
        <fullName evidence="5">GTP diphosphokinase</fullName>
    </recommendedName>
</protein>
<evidence type="ECO:0000256" key="1">
    <source>
        <dbReference type="ARBA" id="ARBA00007476"/>
    </source>
</evidence>
<proteinExistence type="inferred from homology"/>
<dbReference type="PANTHER" id="PTHR21262">
    <property type="entry name" value="GUANOSINE-3',5'-BIS DIPHOSPHATE 3'-PYROPHOSPHOHYDROLASE"/>
    <property type="match status" value="1"/>
</dbReference>
<dbReference type="Pfam" id="PF13328">
    <property type="entry name" value="HD_4"/>
    <property type="match status" value="1"/>
</dbReference>
<dbReference type="InterPro" id="IPR003607">
    <property type="entry name" value="HD/PDEase_dom"/>
</dbReference>
<dbReference type="Gene3D" id="1.10.3210.10">
    <property type="entry name" value="Hypothetical protein af1432"/>
    <property type="match status" value="1"/>
</dbReference>
<dbReference type="GO" id="GO:0009507">
    <property type="term" value="C:chloroplast"/>
    <property type="evidence" value="ECO:0007669"/>
    <property type="project" value="TreeGrafter"/>
</dbReference>
<keyword evidence="2" id="KW-0812">Transmembrane</keyword>
<dbReference type="SUPFAM" id="SSF109604">
    <property type="entry name" value="HD-domain/PDEase-like"/>
    <property type="match status" value="1"/>
</dbReference>
<name>A0AAV0YIQ5_VICFA</name>
<dbReference type="FunFam" id="1.10.3210.10:FF:000001">
    <property type="entry name" value="GTP pyrophosphokinase RelA"/>
    <property type="match status" value="1"/>
</dbReference>
<dbReference type="EMBL" id="CATIWC010001748">
    <property type="protein sequence ID" value="CAI8584418.1"/>
    <property type="molecule type" value="Genomic_DNA"/>
</dbReference>
<comment type="caution">
    <text evidence="3">The sequence shown here is derived from an EMBL/GenBank/DDBJ whole genome shotgun (WGS) entry which is preliminary data.</text>
</comment>